<sequence length="113" mass="11792">MDGIARIPLDGGGSVLIEAAPEFDGPVKAGRIGDAVRDLPVSLAAALGPVTDMSRTVLRQLRRAGPDEIEVEFGVNLATQAGAVIARSETNCHLRVKVVWKGHESAPDGPEGQ</sequence>
<protein>
    <submittedName>
        <fullName evidence="2">CU044_2847 family protein</fullName>
    </submittedName>
</protein>
<dbReference type="Proteomes" id="UP001490365">
    <property type="component" value="Unassembled WGS sequence"/>
</dbReference>
<evidence type="ECO:0000313" key="2">
    <source>
        <dbReference type="EMBL" id="MER6274464.1"/>
    </source>
</evidence>
<accession>A0ABV1TWP3</accession>
<evidence type="ECO:0000259" key="1">
    <source>
        <dbReference type="Pfam" id="PF19493"/>
    </source>
</evidence>
<reference evidence="2 3" key="1">
    <citation type="submission" date="2024-06" db="EMBL/GenBank/DDBJ databases">
        <title>The Natural Products Discovery Center: Release of the First 8490 Sequenced Strains for Exploring Actinobacteria Biosynthetic Diversity.</title>
        <authorList>
            <person name="Kalkreuter E."/>
            <person name="Kautsar S.A."/>
            <person name="Yang D."/>
            <person name="Bader C.D."/>
            <person name="Teijaro C.N."/>
            <person name="Fluegel L."/>
            <person name="Davis C.M."/>
            <person name="Simpson J.R."/>
            <person name="Lauterbach L."/>
            <person name="Steele A.D."/>
            <person name="Gui C."/>
            <person name="Meng S."/>
            <person name="Li G."/>
            <person name="Viehrig K."/>
            <person name="Ye F."/>
            <person name="Su P."/>
            <person name="Kiefer A.F."/>
            <person name="Nichols A."/>
            <person name="Cepeda A.J."/>
            <person name="Yan W."/>
            <person name="Fan B."/>
            <person name="Jiang Y."/>
            <person name="Adhikari A."/>
            <person name="Zheng C.-J."/>
            <person name="Schuster L."/>
            <person name="Cowan T.M."/>
            <person name="Smanski M.J."/>
            <person name="Chevrette M.G."/>
            <person name="De Carvalho L.P.S."/>
            <person name="Shen B."/>
        </authorList>
    </citation>
    <scope>NUCLEOTIDE SEQUENCE [LARGE SCALE GENOMIC DNA]</scope>
    <source>
        <strain evidence="2 3">NPDC001694</strain>
    </source>
</reference>
<evidence type="ECO:0000313" key="3">
    <source>
        <dbReference type="Proteomes" id="UP001490365"/>
    </source>
</evidence>
<dbReference type="RefSeq" id="WP_351962678.1">
    <property type="nucleotide sequence ID" value="NZ_JBEOZM010000055.1"/>
</dbReference>
<feature type="domain" description="Trypsin-co-occurring" evidence="1">
    <location>
        <begin position="7"/>
        <end position="101"/>
    </location>
</feature>
<dbReference type="NCBIfam" id="NF041216">
    <property type="entry name" value="CU044_2847_fam"/>
    <property type="match status" value="1"/>
</dbReference>
<gene>
    <name evidence="2" type="ORF">ABT211_45690</name>
</gene>
<dbReference type="Pfam" id="PF19493">
    <property type="entry name" value="Trypco1"/>
    <property type="match status" value="1"/>
</dbReference>
<name>A0ABV1TWP3_9ACTN</name>
<comment type="caution">
    <text evidence="2">The sequence shown here is derived from an EMBL/GenBank/DDBJ whole genome shotgun (WGS) entry which is preliminary data.</text>
</comment>
<keyword evidence="3" id="KW-1185">Reference proteome</keyword>
<dbReference type="EMBL" id="JBEOZM010000055">
    <property type="protein sequence ID" value="MER6274464.1"/>
    <property type="molecule type" value="Genomic_DNA"/>
</dbReference>
<dbReference type="InterPro" id="IPR045794">
    <property type="entry name" value="Trypco1"/>
</dbReference>
<organism evidence="2 3">
    <name type="scientific">Streptomyces sp. 900105755</name>
    <dbReference type="NCBI Taxonomy" id="3154389"/>
    <lineage>
        <taxon>Bacteria</taxon>
        <taxon>Bacillati</taxon>
        <taxon>Actinomycetota</taxon>
        <taxon>Actinomycetes</taxon>
        <taxon>Kitasatosporales</taxon>
        <taxon>Streptomycetaceae</taxon>
        <taxon>Streptomyces</taxon>
    </lineage>
</organism>
<proteinExistence type="predicted"/>